<evidence type="ECO:0000313" key="3">
    <source>
        <dbReference type="Proteomes" id="UP000526734"/>
    </source>
</evidence>
<feature type="transmembrane region" description="Helical" evidence="1">
    <location>
        <begin position="131"/>
        <end position="154"/>
    </location>
</feature>
<dbReference type="AlphaFoldDB" id="A0A7W3Z9G4"/>
<feature type="transmembrane region" description="Helical" evidence="1">
    <location>
        <begin position="52"/>
        <end position="70"/>
    </location>
</feature>
<protein>
    <submittedName>
        <fullName evidence="2">Uncharacterized protein</fullName>
    </submittedName>
</protein>
<sequence>MSVFRIELRRTIAPWVPVVVLVVGLGFLLFSRGPWGHGSAAWDATWLTAVRWSRYLLVLLWPIIVGAAAIQGMRDARAGVGELFQSTPRPAGQRARTLAFAVGLAAVVGYLVLVAAGVGQVVADGGMVTSAWVMQLLLGVLSVVAGVALGLGLGRLLPYPITAPALTVLALVGGLVLQMSGETARVPNRAVLLGIGQLQPRGPFDVPVPSAQFGQLCWLLGLSAAGFLLLLAGSPRIKALALVPVAAGLAAALPLFPPTLENNYTVDKAAAALVCDGPVCVTRLHEDWLSTVAGPGKEALRLLEKLPQRPGRVEESTVSFGTTKVGPRDPSRLLMQQDDYAMYDKRGHRLTLTLLSGAGTLPCHAASYGGEQNDREDAARWVMAQWLAGSYTPPTSSAQPPLRTRTDPAWAALKAVPEAEQTARVASARQLELTCTGDPLKVLTEGAR</sequence>
<evidence type="ECO:0000313" key="2">
    <source>
        <dbReference type="EMBL" id="MBB1152608.1"/>
    </source>
</evidence>
<keyword evidence="1" id="KW-1133">Transmembrane helix</keyword>
<feature type="transmembrane region" description="Helical" evidence="1">
    <location>
        <begin position="239"/>
        <end position="256"/>
    </location>
</feature>
<dbReference type="EMBL" id="JACGZW010000002">
    <property type="protein sequence ID" value="MBB1152608.1"/>
    <property type="molecule type" value="Genomic_DNA"/>
</dbReference>
<organism evidence="2 3">
    <name type="scientific">Amycolatopsis dendrobii</name>
    <dbReference type="NCBI Taxonomy" id="2760662"/>
    <lineage>
        <taxon>Bacteria</taxon>
        <taxon>Bacillati</taxon>
        <taxon>Actinomycetota</taxon>
        <taxon>Actinomycetes</taxon>
        <taxon>Pseudonocardiales</taxon>
        <taxon>Pseudonocardiaceae</taxon>
        <taxon>Amycolatopsis</taxon>
    </lineage>
</organism>
<evidence type="ECO:0000256" key="1">
    <source>
        <dbReference type="SAM" id="Phobius"/>
    </source>
</evidence>
<feature type="transmembrane region" description="Helical" evidence="1">
    <location>
        <begin position="161"/>
        <end position="179"/>
    </location>
</feature>
<dbReference type="Proteomes" id="UP000526734">
    <property type="component" value="Unassembled WGS sequence"/>
</dbReference>
<dbReference type="RefSeq" id="WP_182889804.1">
    <property type="nucleotide sequence ID" value="NZ_JACGZW010000002.1"/>
</dbReference>
<feature type="transmembrane region" description="Helical" evidence="1">
    <location>
        <begin position="213"/>
        <end position="232"/>
    </location>
</feature>
<feature type="transmembrane region" description="Helical" evidence="1">
    <location>
        <begin position="12"/>
        <end position="32"/>
    </location>
</feature>
<name>A0A7W3Z9G4_9PSEU</name>
<reference evidence="2 3" key="1">
    <citation type="submission" date="2020-08" db="EMBL/GenBank/DDBJ databases">
        <title>Amycolatopsis sp. nov. DR6-1 isolated from Dendrobium heterocarpum.</title>
        <authorList>
            <person name="Tedsree N."/>
            <person name="Kuncharoen N."/>
            <person name="Likhitwitayawuid K."/>
            <person name="Tanasupawat S."/>
        </authorList>
    </citation>
    <scope>NUCLEOTIDE SEQUENCE [LARGE SCALE GENOMIC DNA]</scope>
    <source>
        <strain evidence="2 3">DR6-1</strain>
    </source>
</reference>
<keyword evidence="1" id="KW-0812">Transmembrane</keyword>
<gene>
    <name evidence="2" type="ORF">H4281_05660</name>
</gene>
<keyword evidence="3" id="KW-1185">Reference proteome</keyword>
<keyword evidence="1" id="KW-0472">Membrane</keyword>
<feature type="transmembrane region" description="Helical" evidence="1">
    <location>
        <begin position="98"/>
        <end position="119"/>
    </location>
</feature>
<accession>A0A7W3Z9G4</accession>
<proteinExistence type="predicted"/>
<comment type="caution">
    <text evidence="2">The sequence shown here is derived from an EMBL/GenBank/DDBJ whole genome shotgun (WGS) entry which is preliminary data.</text>
</comment>